<gene>
    <name evidence="1" type="ORF">QO192_05010</name>
</gene>
<evidence type="ECO:0000313" key="1">
    <source>
        <dbReference type="EMBL" id="MEZ7514642.1"/>
    </source>
</evidence>
<accession>A0ABV4KAG4</accession>
<dbReference type="RefSeq" id="WP_371568623.1">
    <property type="nucleotide sequence ID" value="NZ_JASMRN010000003.1"/>
</dbReference>
<proteinExistence type="predicted"/>
<dbReference type="EMBL" id="JASMRN010000003">
    <property type="protein sequence ID" value="MEZ7514642.1"/>
    <property type="molecule type" value="Genomic_DNA"/>
</dbReference>
<protein>
    <submittedName>
        <fullName evidence="1">Uncharacterized protein</fullName>
    </submittedName>
</protein>
<reference evidence="1 2" key="1">
    <citation type="submission" date="2023-05" db="EMBL/GenBank/DDBJ databases">
        <title>Adaptations of aquatic viruses from atmosphere-close ecosystems of the Central Arctic Ocean.</title>
        <authorList>
            <person name="Rahlff J."/>
            <person name="Holmfeldt K."/>
        </authorList>
    </citation>
    <scope>NUCLEOTIDE SEQUENCE [LARGE SCALE GENOMIC DNA]</scope>
    <source>
        <strain evidence="1 2">Arc14</strain>
    </source>
</reference>
<name>A0ABV4KAG4_9FLAO</name>
<organism evidence="1 2">
    <name type="scientific">Flavobacterium frigidarium</name>
    <dbReference type="NCBI Taxonomy" id="99286"/>
    <lineage>
        <taxon>Bacteria</taxon>
        <taxon>Pseudomonadati</taxon>
        <taxon>Bacteroidota</taxon>
        <taxon>Flavobacteriia</taxon>
        <taxon>Flavobacteriales</taxon>
        <taxon>Flavobacteriaceae</taxon>
        <taxon>Flavobacterium</taxon>
    </lineage>
</organism>
<comment type="caution">
    <text evidence="1">The sequence shown here is derived from an EMBL/GenBank/DDBJ whole genome shotgun (WGS) entry which is preliminary data.</text>
</comment>
<keyword evidence="2" id="KW-1185">Reference proteome</keyword>
<evidence type="ECO:0000313" key="2">
    <source>
        <dbReference type="Proteomes" id="UP001568894"/>
    </source>
</evidence>
<sequence>MKYLKIEHNKGHFRRDLVDGLEWFEIDQINKNDLANLLDIATTKDFELDLYDEDLIANKAHQIIYRHLAEKFISFLANKDRFNDEADNLFKTTLEKYK</sequence>
<dbReference type="Proteomes" id="UP001568894">
    <property type="component" value="Unassembled WGS sequence"/>
</dbReference>